<evidence type="ECO:0000313" key="1">
    <source>
        <dbReference type="EMBL" id="KAK3379658.1"/>
    </source>
</evidence>
<accession>A0AAE0TSS4</accession>
<dbReference type="Proteomes" id="UP001287356">
    <property type="component" value="Unassembled WGS sequence"/>
</dbReference>
<protein>
    <submittedName>
        <fullName evidence="1">Uncharacterized protein</fullName>
    </submittedName>
</protein>
<organism evidence="1 2">
    <name type="scientific">Lasiosphaeria ovina</name>
    <dbReference type="NCBI Taxonomy" id="92902"/>
    <lineage>
        <taxon>Eukaryota</taxon>
        <taxon>Fungi</taxon>
        <taxon>Dikarya</taxon>
        <taxon>Ascomycota</taxon>
        <taxon>Pezizomycotina</taxon>
        <taxon>Sordariomycetes</taxon>
        <taxon>Sordariomycetidae</taxon>
        <taxon>Sordariales</taxon>
        <taxon>Lasiosphaeriaceae</taxon>
        <taxon>Lasiosphaeria</taxon>
    </lineage>
</organism>
<comment type="caution">
    <text evidence="1">The sequence shown here is derived from an EMBL/GenBank/DDBJ whole genome shotgun (WGS) entry which is preliminary data.</text>
</comment>
<gene>
    <name evidence="1" type="ORF">B0T24DRAFT_612569</name>
</gene>
<dbReference type="EMBL" id="JAULSN010000002">
    <property type="protein sequence ID" value="KAK3379658.1"/>
    <property type="molecule type" value="Genomic_DNA"/>
</dbReference>
<reference evidence="1" key="1">
    <citation type="journal article" date="2023" name="Mol. Phylogenet. Evol.">
        <title>Genome-scale phylogeny and comparative genomics of the fungal order Sordariales.</title>
        <authorList>
            <person name="Hensen N."/>
            <person name="Bonometti L."/>
            <person name="Westerberg I."/>
            <person name="Brannstrom I.O."/>
            <person name="Guillou S."/>
            <person name="Cros-Aarteil S."/>
            <person name="Calhoun S."/>
            <person name="Haridas S."/>
            <person name="Kuo A."/>
            <person name="Mondo S."/>
            <person name="Pangilinan J."/>
            <person name="Riley R."/>
            <person name="LaButti K."/>
            <person name="Andreopoulos B."/>
            <person name="Lipzen A."/>
            <person name="Chen C."/>
            <person name="Yan M."/>
            <person name="Daum C."/>
            <person name="Ng V."/>
            <person name="Clum A."/>
            <person name="Steindorff A."/>
            <person name="Ohm R.A."/>
            <person name="Martin F."/>
            <person name="Silar P."/>
            <person name="Natvig D.O."/>
            <person name="Lalanne C."/>
            <person name="Gautier V."/>
            <person name="Ament-Velasquez S.L."/>
            <person name="Kruys A."/>
            <person name="Hutchinson M.I."/>
            <person name="Powell A.J."/>
            <person name="Barry K."/>
            <person name="Miller A.N."/>
            <person name="Grigoriev I.V."/>
            <person name="Debuchy R."/>
            <person name="Gladieux P."/>
            <person name="Hiltunen Thoren M."/>
            <person name="Johannesson H."/>
        </authorList>
    </citation>
    <scope>NUCLEOTIDE SEQUENCE</scope>
    <source>
        <strain evidence="1">CBS 958.72</strain>
    </source>
</reference>
<sequence length="206" mass="23584">MPQSSWRLDGHYIRATVYAKGSSQPRESVLDIDYCLRLKSGLTGPQHYLSYTNAPDNLEHPGDEHILATKLSQEPDYQLTDLGNGKLHSKKTTKWWWWSTDHESDFDVNTCLRYSDDGRVEFVHLPYVDDTAWWARALFNAIGSYSKSAQLVGSGGVVGKELEKQLNALLDLFQEWIMAKNIDNKVKDWMKGTYIDKDGKLIRRGT</sequence>
<evidence type="ECO:0000313" key="2">
    <source>
        <dbReference type="Proteomes" id="UP001287356"/>
    </source>
</evidence>
<proteinExistence type="predicted"/>
<name>A0AAE0TSS4_9PEZI</name>
<reference evidence="1" key="2">
    <citation type="submission" date="2023-06" db="EMBL/GenBank/DDBJ databases">
        <authorList>
            <consortium name="Lawrence Berkeley National Laboratory"/>
            <person name="Haridas S."/>
            <person name="Hensen N."/>
            <person name="Bonometti L."/>
            <person name="Westerberg I."/>
            <person name="Brannstrom I.O."/>
            <person name="Guillou S."/>
            <person name="Cros-Aarteil S."/>
            <person name="Calhoun S."/>
            <person name="Kuo A."/>
            <person name="Mondo S."/>
            <person name="Pangilinan J."/>
            <person name="Riley R."/>
            <person name="Labutti K."/>
            <person name="Andreopoulos B."/>
            <person name="Lipzen A."/>
            <person name="Chen C."/>
            <person name="Yanf M."/>
            <person name="Daum C."/>
            <person name="Ng V."/>
            <person name="Clum A."/>
            <person name="Steindorff A."/>
            <person name="Ohm R."/>
            <person name="Martin F."/>
            <person name="Silar P."/>
            <person name="Natvig D."/>
            <person name="Lalanne C."/>
            <person name="Gautier V."/>
            <person name="Ament-Velasquez S.L."/>
            <person name="Kruys A."/>
            <person name="Hutchinson M.I."/>
            <person name="Powell A.J."/>
            <person name="Barry K."/>
            <person name="Miller A.N."/>
            <person name="Grigoriev I.V."/>
            <person name="Debuchy R."/>
            <person name="Gladieux P."/>
            <person name="Thoren M.H."/>
            <person name="Johannesson H."/>
        </authorList>
    </citation>
    <scope>NUCLEOTIDE SEQUENCE</scope>
    <source>
        <strain evidence="1">CBS 958.72</strain>
    </source>
</reference>
<keyword evidence="2" id="KW-1185">Reference proteome</keyword>
<dbReference type="AlphaFoldDB" id="A0AAE0TSS4"/>